<dbReference type="InterPro" id="IPR012910">
    <property type="entry name" value="Plug_dom"/>
</dbReference>
<dbReference type="GO" id="GO:0009279">
    <property type="term" value="C:cell outer membrane"/>
    <property type="evidence" value="ECO:0007669"/>
    <property type="project" value="UniProtKB-SubCell"/>
</dbReference>
<dbReference type="Proteomes" id="UP000001302">
    <property type="component" value="Chromosome"/>
</dbReference>
<keyword evidence="15" id="KW-1185">Reference proteome</keyword>
<evidence type="ECO:0000256" key="2">
    <source>
        <dbReference type="ARBA" id="ARBA00009810"/>
    </source>
</evidence>
<evidence type="ECO:0000256" key="3">
    <source>
        <dbReference type="ARBA" id="ARBA00022448"/>
    </source>
</evidence>
<comment type="similarity">
    <text evidence="2 9 10">Belongs to the TonB-dependent receptor family.</text>
</comment>
<dbReference type="OrthoDB" id="9760333at2"/>
<dbReference type="HOGENOM" id="CLU_008287_19_3_5"/>
<feature type="chain" id="PRO_5003140654" evidence="11">
    <location>
        <begin position="22"/>
        <end position="708"/>
    </location>
</feature>
<dbReference type="eggNOG" id="COG4771">
    <property type="taxonomic scope" value="Bacteria"/>
</dbReference>
<evidence type="ECO:0000313" key="14">
    <source>
        <dbReference type="EMBL" id="ADM10772.1"/>
    </source>
</evidence>
<evidence type="ECO:0000259" key="12">
    <source>
        <dbReference type="Pfam" id="PF00593"/>
    </source>
</evidence>
<feature type="domain" description="TonB-dependent receptor-like beta-barrel" evidence="12">
    <location>
        <begin position="220"/>
        <end position="679"/>
    </location>
</feature>
<dbReference type="GO" id="GO:0044718">
    <property type="term" value="P:siderophore transmembrane transport"/>
    <property type="evidence" value="ECO:0007669"/>
    <property type="project" value="TreeGrafter"/>
</dbReference>
<dbReference type="RefSeq" id="WP_013301746.1">
    <property type="nucleotide sequence ID" value="NC_014414.1"/>
</dbReference>
<sequence length="708" mass="76009">MMKAALIVSVSGLAFAATAFAQNEEDAPEDDVITVYGTSNPIPAIDYPGQVSVIDRSEIDARLVSTVSDALRDVPGLQFSGGPRRTGEVPTLRGLSGQNVLVLLDGARQSFLSAHDGRFFLDPDLIARAEVVRGPASALYGTGAVGGVLAFETVDADDLLTADETFGARFRAGYQSVNEEGAGTVTLFGRQGRLDGLASLTLRQSGDITLGSGADLPSDDDILTGLLKGSFTATDALTLEASWQRFDNTAIEPNNGQGTSGLDDGAINVEKEIVTDTFRIAAAFNPSSDLIDARLTAYWTETTVDEFDDSVPQLLTRDVETTGISLRNASRFTLGGLDLTATIGGDWFEDKQIGTDDQTEDFTRGGVPNGSAEFVGVFGQLEAILDRPLGLPGELIVIPGVRFDSFKNSSEAAGTDNEDEAVSPRIAASYGPSDWFRVFGSYSEGFRAPSLNELYLDGVHFPLPHPILFDPAGMPPNFTFVNNNFIPNPDLEPEKTATTEVGIALDFASVITQGDRFQAKLSRFESDVENLINLSVDVAFDPTCFAPPFFPCTAGTTESANVADAGLTGTELEARYDSDLFYGYLSYSSIDGEDEATGADLGTLTPGRLALDLGYRTQGIGATFGTRLQVADEFTRRDLVDGELEIAEERDGYTVLDLYATWVPPFADSFRVDLGVDNVTEEDFERVFEDVSEPGRNYKASIAYRIAY</sequence>
<dbReference type="NCBIfam" id="TIGR01785">
    <property type="entry name" value="TonB-hemin"/>
    <property type="match status" value="1"/>
</dbReference>
<accession>E0THI0</accession>
<dbReference type="SUPFAM" id="SSF56935">
    <property type="entry name" value="Porins"/>
    <property type="match status" value="1"/>
</dbReference>
<keyword evidence="6 10" id="KW-0798">TonB box</keyword>
<dbReference type="Pfam" id="PF07715">
    <property type="entry name" value="Plug"/>
    <property type="match status" value="1"/>
</dbReference>
<keyword evidence="7 9" id="KW-0472">Membrane</keyword>
<feature type="signal peptide" evidence="11">
    <location>
        <begin position="1"/>
        <end position="21"/>
    </location>
</feature>
<dbReference type="InterPro" id="IPR037066">
    <property type="entry name" value="Plug_dom_sf"/>
</dbReference>
<dbReference type="InterPro" id="IPR011276">
    <property type="entry name" value="TonB_haem/Hb_rcpt"/>
</dbReference>
<dbReference type="Gene3D" id="2.40.170.20">
    <property type="entry name" value="TonB-dependent receptor, beta-barrel domain"/>
    <property type="match status" value="1"/>
</dbReference>
<evidence type="ECO:0000256" key="5">
    <source>
        <dbReference type="ARBA" id="ARBA00022692"/>
    </source>
</evidence>
<evidence type="ECO:0000256" key="4">
    <source>
        <dbReference type="ARBA" id="ARBA00022452"/>
    </source>
</evidence>
<evidence type="ECO:0000256" key="11">
    <source>
        <dbReference type="SAM" id="SignalP"/>
    </source>
</evidence>
<dbReference type="InterPro" id="IPR036942">
    <property type="entry name" value="Beta-barrel_TonB_sf"/>
</dbReference>
<evidence type="ECO:0000259" key="13">
    <source>
        <dbReference type="Pfam" id="PF07715"/>
    </source>
</evidence>
<gene>
    <name evidence="14" type="ordered locus">PB2503_00005</name>
</gene>
<feature type="domain" description="TonB-dependent receptor plug" evidence="13">
    <location>
        <begin position="45"/>
        <end position="148"/>
    </location>
</feature>
<organism evidence="14 15">
    <name type="scientific">Parvularcula bermudensis (strain ATCC BAA-594 / HTCC2503 / KCTC 12087)</name>
    <dbReference type="NCBI Taxonomy" id="314260"/>
    <lineage>
        <taxon>Bacteria</taxon>
        <taxon>Pseudomonadati</taxon>
        <taxon>Pseudomonadota</taxon>
        <taxon>Alphaproteobacteria</taxon>
        <taxon>Parvularculales</taxon>
        <taxon>Parvularculaceae</taxon>
        <taxon>Parvularcula</taxon>
    </lineage>
</organism>
<keyword evidence="14" id="KW-0675">Receptor</keyword>
<reference evidence="14 15" key="2">
    <citation type="journal article" date="2011" name="J. Bacteriol.">
        <title>Complete genome sequence of strain HTCC2503T of Parvularcula bermudensis, the type species of the order "Parvularculales" in the class Alphaproteobacteria.</title>
        <authorList>
            <person name="Oh H.M."/>
            <person name="Kang I."/>
            <person name="Vergin K.L."/>
            <person name="Kang D."/>
            <person name="Rhee K.H."/>
            <person name="Giovannoni S.J."/>
            <person name="Cho J.C."/>
        </authorList>
    </citation>
    <scope>NUCLEOTIDE SEQUENCE [LARGE SCALE GENOMIC DNA]</scope>
    <source>
        <strain evidence="15">ATCC BAA-594 / HTCC2503 / KCTC 12087</strain>
    </source>
</reference>
<dbReference type="PANTHER" id="PTHR30069">
    <property type="entry name" value="TONB-DEPENDENT OUTER MEMBRANE RECEPTOR"/>
    <property type="match status" value="1"/>
</dbReference>
<proteinExistence type="inferred from homology"/>
<evidence type="ECO:0000256" key="7">
    <source>
        <dbReference type="ARBA" id="ARBA00023136"/>
    </source>
</evidence>
<protein>
    <submittedName>
        <fullName evidence="14">TonB-dependent haemoglobin/transferrin/lactoferrin receptor</fullName>
    </submittedName>
</protein>
<dbReference type="STRING" id="314260.PB2503_00005"/>
<dbReference type="Gene3D" id="2.170.130.10">
    <property type="entry name" value="TonB-dependent receptor, plug domain"/>
    <property type="match status" value="1"/>
</dbReference>
<keyword evidence="4 9" id="KW-1134">Transmembrane beta strand</keyword>
<reference evidence="15" key="1">
    <citation type="submission" date="2010-08" db="EMBL/GenBank/DDBJ databases">
        <title>Genome sequence of Parvularcula bermudensis HTCC2503.</title>
        <authorList>
            <person name="Kang D.-M."/>
            <person name="Oh H.-M."/>
            <person name="Cho J.-C."/>
        </authorList>
    </citation>
    <scope>NUCLEOTIDE SEQUENCE [LARGE SCALE GENOMIC DNA]</scope>
    <source>
        <strain evidence="15">ATCC BAA-594 / HTCC2503 / KCTC 12087</strain>
    </source>
</reference>
<evidence type="ECO:0000256" key="9">
    <source>
        <dbReference type="PROSITE-ProRule" id="PRU01360"/>
    </source>
</evidence>
<dbReference type="CDD" id="cd01347">
    <property type="entry name" value="ligand_gated_channel"/>
    <property type="match status" value="1"/>
</dbReference>
<evidence type="ECO:0000313" key="15">
    <source>
        <dbReference type="Proteomes" id="UP000001302"/>
    </source>
</evidence>
<keyword evidence="5 9" id="KW-0812">Transmembrane</keyword>
<evidence type="ECO:0000256" key="8">
    <source>
        <dbReference type="ARBA" id="ARBA00023237"/>
    </source>
</evidence>
<evidence type="ECO:0000256" key="10">
    <source>
        <dbReference type="RuleBase" id="RU003357"/>
    </source>
</evidence>
<evidence type="ECO:0000256" key="6">
    <source>
        <dbReference type="ARBA" id="ARBA00023077"/>
    </source>
</evidence>
<keyword evidence="8 9" id="KW-0998">Cell outer membrane</keyword>
<dbReference type="EMBL" id="CP002156">
    <property type="protein sequence ID" value="ADM10772.1"/>
    <property type="molecule type" value="Genomic_DNA"/>
</dbReference>
<dbReference type="PANTHER" id="PTHR30069:SF41">
    <property type="entry name" value="HEME_HEMOPEXIN UTILIZATION PROTEIN C"/>
    <property type="match status" value="1"/>
</dbReference>
<dbReference type="GO" id="GO:0015232">
    <property type="term" value="F:heme transmembrane transporter activity"/>
    <property type="evidence" value="ECO:0007669"/>
    <property type="project" value="InterPro"/>
</dbReference>
<dbReference type="PROSITE" id="PS52016">
    <property type="entry name" value="TONB_DEPENDENT_REC_3"/>
    <property type="match status" value="1"/>
</dbReference>
<evidence type="ECO:0000256" key="1">
    <source>
        <dbReference type="ARBA" id="ARBA00004571"/>
    </source>
</evidence>
<keyword evidence="3 9" id="KW-0813">Transport</keyword>
<dbReference type="KEGG" id="pbr:PB2503_00005"/>
<dbReference type="InterPro" id="IPR000531">
    <property type="entry name" value="Beta-barrel_TonB"/>
</dbReference>
<keyword evidence="11" id="KW-0732">Signal</keyword>
<dbReference type="InterPro" id="IPR039426">
    <property type="entry name" value="TonB-dep_rcpt-like"/>
</dbReference>
<dbReference type="AlphaFoldDB" id="E0THI0"/>
<dbReference type="Pfam" id="PF00593">
    <property type="entry name" value="TonB_dep_Rec_b-barrel"/>
    <property type="match status" value="1"/>
</dbReference>
<name>E0THI0_PARBH</name>
<dbReference type="GO" id="GO:0015344">
    <property type="term" value="F:siderophore uptake transmembrane transporter activity"/>
    <property type="evidence" value="ECO:0007669"/>
    <property type="project" value="TreeGrafter"/>
</dbReference>
<comment type="subcellular location">
    <subcellularLocation>
        <location evidence="1 9">Cell outer membrane</location>
        <topology evidence="1 9">Multi-pass membrane protein</topology>
    </subcellularLocation>
</comment>